<proteinExistence type="inferred from homology"/>
<dbReference type="GO" id="GO:0071555">
    <property type="term" value="P:cell wall organization"/>
    <property type="evidence" value="ECO:0007669"/>
    <property type="project" value="UniProtKB-KW"/>
</dbReference>
<accession>A0A2Z6E078</accession>
<evidence type="ECO:0000313" key="14">
    <source>
        <dbReference type="EMBL" id="BBD78191.1"/>
    </source>
</evidence>
<dbReference type="GO" id="GO:0008745">
    <property type="term" value="F:N-acetylmuramoyl-L-alanine amidase activity"/>
    <property type="evidence" value="ECO:0007669"/>
    <property type="project" value="UniProtKB-EC"/>
</dbReference>
<evidence type="ECO:0000256" key="7">
    <source>
        <dbReference type="ARBA" id="ARBA00022723"/>
    </source>
</evidence>
<dbReference type="Gene3D" id="3.40.80.10">
    <property type="entry name" value="Peptidoglycan recognition protein-like"/>
    <property type="match status" value="1"/>
</dbReference>
<comment type="subcellular location">
    <subcellularLocation>
        <location evidence="3">Cytoplasm</location>
    </subcellularLocation>
</comment>
<sequence length="184" mass="20615">MRLPVDRVLDSPHADARPSDAVVTLAVIHAISLPPGHFAGDAIERFFLGRLDPDAHPFFRTIVGLRVSAHYLIRRDGTTIAFVPPERRAWHAGVSRWRGRDRCNDFSIGIELEGDDSTPFARAQYDRLATLLTALRHRFPHMVDLAGHCDIAPGRKTDPGPLFSWAALAERLYPTGLSWHFPHT</sequence>
<keyword evidence="8" id="KW-0378">Hydrolase</keyword>
<organism evidence="14 15">
    <name type="scientific">Hydrogenophilus thermoluteolus</name>
    <name type="common">Pseudomonas hydrogenothermophila</name>
    <dbReference type="NCBI Taxonomy" id="297"/>
    <lineage>
        <taxon>Bacteria</taxon>
        <taxon>Pseudomonadati</taxon>
        <taxon>Pseudomonadota</taxon>
        <taxon>Hydrogenophilia</taxon>
        <taxon>Hydrogenophilales</taxon>
        <taxon>Hydrogenophilaceae</taxon>
        <taxon>Hydrogenophilus</taxon>
    </lineage>
</organism>
<evidence type="ECO:0000256" key="12">
    <source>
        <dbReference type="ARBA" id="ARBA00042615"/>
    </source>
</evidence>
<dbReference type="GO" id="GO:0009254">
    <property type="term" value="P:peptidoglycan turnover"/>
    <property type="evidence" value="ECO:0007669"/>
    <property type="project" value="TreeGrafter"/>
</dbReference>
<dbReference type="OrthoDB" id="9794842at2"/>
<gene>
    <name evidence="14" type="ORF">HPTL_1937</name>
</gene>
<dbReference type="EMBL" id="AP018558">
    <property type="protein sequence ID" value="BBD78191.1"/>
    <property type="molecule type" value="Genomic_DNA"/>
</dbReference>
<dbReference type="GO" id="GO:0005737">
    <property type="term" value="C:cytoplasm"/>
    <property type="evidence" value="ECO:0007669"/>
    <property type="project" value="UniProtKB-SubCell"/>
</dbReference>
<dbReference type="KEGG" id="htl:HPTL_1937"/>
<protein>
    <recommendedName>
        <fullName evidence="11">1,6-anhydro-N-acetylmuramyl-L-alanine amidase AmpD</fullName>
        <ecNumber evidence="5">3.5.1.28</ecNumber>
    </recommendedName>
    <alternativeName>
        <fullName evidence="12">N-acetylmuramoyl-L-alanine amidase</fullName>
    </alternativeName>
</protein>
<evidence type="ECO:0000256" key="4">
    <source>
        <dbReference type="ARBA" id="ARBA00007553"/>
    </source>
</evidence>
<dbReference type="AlphaFoldDB" id="A0A2Z6E078"/>
<evidence type="ECO:0000256" key="9">
    <source>
        <dbReference type="ARBA" id="ARBA00022833"/>
    </source>
</evidence>
<evidence type="ECO:0000256" key="3">
    <source>
        <dbReference type="ARBA" id="ARBA00004496"/>
    </source>
</evidence>
<comment type="similarity">
    <text evidence="4">Belongs to the N-acetylmuramoyl-L-alanine amidase 2 family.</text>
</comment>
<evidence type="ECO:0000256" key="11">
    <source>
        <dbReference type="ARBA" id="ARBA00039257"/>
    </source>
</evidence>
<evidence type="ECO:0000256" key="6">
    <source>
        <dbReference type="ARBA" id="ARBA00022490"/>
    </source>
</evidence>
<keyword evidence="6" id="KW-0963">Cytoplasm</keyword>
<keyword evidence="9" id="KW-0862">Zinc</keyword>
<dbReference type="InterPro" id="IPR036505">
    <property type="entry name" value="Amidase/PGRP_sf"/>
</dbReference>
<evidence type="ECO:0000256" key="2">
    <source>
        <dbReference type="ARBA" id="ARBA00001947"/>
    </source>
</evidence>
<keyword evidence="15" id="KW-1185">Reference proteome</keyword>
<evidence type="ECO:0000256" key="5">
    <source>
        <dbReference type="ARBA" id="ARBA00011901"/>
    </source>
</evidence>
<dbReference type="EC" id="3.5.1.28" evidence="5"/>
<dbReference type="InterPro" id="IPR051206">
    <property type="entry name" value="NAMLAA_amidase_2"/>
</dbReference>
<evidence type="ECO:0000256" key="1">
    <source>
        <dbReference type="ARBA" id="ARBA00001561"/>
    </source>
</evidence>
<evidence type="ECO:0000313" key="15">
    <source>
        <dbReference type="Proteomes" id="UP000262004"/>
    </source>
</evidence>
<dbReference type="InterPro" id="IPR002502">
    <property type="entry name" value="Amidase_domain"/>
</dbReference>
<feature type="domain" description="N-acetylmuramoyl-L-alanine amidase" evidence="13">
    <location>
        <begin position="11"/>
        <end position="160"/>
    </location>
</feature>
<evidence type="ECO:0000259" key="13">
    <source>
        <dbReference type="SMART" id="SM00644"/>
    </source>
</evidence>
<dbReference type="Pfam" id="PF01510">
    <property type="entry name" value="Amidase_2"/>
    <property type="match status" value="1"/>
</dbReference>
<keyword evidence="10" id="KW-0961">Cell wall biogenesis/degradation</keyword>
<dbReference type="GO" id="GO:0046872">
    <property type="term" value="F:metal ion binding"/>
    <property type="evidence" value="ECO:0007669"/>
    <property type="project" value="UniProtKB-KW"/>
</dbReference>
<dbReference type="SUPFAM" id="SSF55846">
    <property type="entry name" value="N-acetylmuramoyl-L-alanine amidase-like"/>
    <property type="match status" value="1"/>
</dbReference>
<dbReference type="PANTHER" id="PTHR30417:SF4">
    <property type="entry name" value="1,6-ANHYDRO-N-ACETYLMURAMYL-L-ALANINE AMIDASE AMPD"/>
    <property type="match status" value="1"/>
</dbReference>
<dbReference type="RefSeq" id="WP_119335845.1">
    <property type="nucleotide sequence ID" value="NZ_AP018558.1"/>
</dbReference>
<comment type="catalytic activity">
    <reaction evidence="1">
        <text>Hydrolyzes the link between N-acetylmuramoyl residues and L-amino acid residues in certain cell-wall glycopeptides.</text>
        <dbReference type="EC" id="3.5.1.28"/>
    </reaction>
</comment>
<dbReference type="NCBIfam" id="NF008758">
    <property type="entry name" value="PRK11789.1"/>
    <property type="match status" value="1"/>
</dbReference>
<dbReference type="Proteomes" id="UP000262004">
    <property type="component" value="Chromosome"/>
</dbReference>
<reference evidence="14 15" key="1">
    <citation type="submission" date="2018-04" db="EMBL/GenBank/DDBJ databases">
        <title>Complete genome sequence of Hydrogenophilus thermoluteolus TH-1.</title>
        <authorList>
            <person name="Arai H."/>
        </authorList>
    </citation>
    <scope>NUCLEOTIDE SEQUENCE [LARGE SCALE GENOMIC DNA]</scope>
    <source>
        <strain evidence="14 15">TH-1</strain>
    </source>
</reference>
<dbReference type="CDD" id="cd06583">
    <property type="entry name" value="PGRP"/>
    <property type="match status" value="1"/>
</dbReference>
<dbReference type="GO" id="GO:0009253">
    <property type="term" value="P:peptidoglycan catabolic process"/>
    <property type="evidence" value="ECO:0007669"/>
    <property type="project" value="InterPro"/>
</dbReference>
<name>A0A2Z6E078_HYDTE</name>
<evidence type="ECO:0000256" key="10">
    <source>
        <dbReference type="ARBA" id="ARBA00023316"/>
    </source>
</evidence>
<dbReference type="SMART" id="SM00644">
    <property type="entry name" value="Ami_2"/>
    <property type="match status" value="1"/>
</dbReference>
<keyword evidence="7" id="KW-0479">Metal-binding</keyword>
<comment type="cofactor">
    <cofactor evidence="2">
        <name>Zn(2+)</name>
        <dbReference type="ChEBI" id="CHEBI:29105"/>
    </cofactor>
</comment>
<evidence type="ECO:0000256" key="8">
    <source>
        <dbReference type="ARBA" id="ARBA00022801"/>
    </source>
</evidence>
<dbReference type="PANTHER" id="PTHR30417">
    <property type="entry name" value="N-ACETYLMURAMOYL-L-ALANINE AMIDASE AMID"/>
    <property type="match status" value="1"/>
</dbReference>